<gene>
    <name evidence="1" type="ORF">NBR_LOCUS4990</name>
</gene>
<evidence type="ECO:0000313" key="3">
    <source>
        <dbReference type="WBParaSite" id="NBR_0000498901-mRNA-1"/>
    </source>
</evidence>
<name>A0A0N4XR37_NIPBR</name>
<dbReference type="EMBL" id="UYSL01010699">
    <property type="protein sequence ID" value="VDL68579.1"/>
    <property type="molecule type" value="Genomic_DNA"/>
</dbReference>
<dbReference type="InterPro" id="IPR050778">
    <property type="entry name" value="Cueball_EGF_LRP_Nidogen"/>
</dbReference>
<reference evidence="3" key="1">
    <citation type="submission" date="2017-02" db="UniProtKB">
        <authorList>
            <consortium name="WormBaseParasite"/>
        </authorList>
    </citation>
    <scope>IDENTIFICATION</scope>
</reference>
<dbReference type="WBParaSite" id="NBR_0000498901-mRNA-1">
    <property type="protein sequence ID" value="NBR_0000498901-mRNA-1"/>
    <property type="gene ID" value="NBR_0000498901"/>
</dbReference>
<proteinExistence type="predicted"/>
<accession>A0A0N4XR37</accession>
<dbReference type="Proteomes" id="UP000271162">
    <property type="component" value="Unassembled WGS sequence"/>
</dbReference>
<dbReference type="STRING" id="27835.A0A0N4XR37"/>
<dbReference type="InterPro" id="IPR000033">
    <property type="entry name" value="LDLR_classB_rpt"/>
</dbReference>
<dbReference type="AlphaFoldDB" id="A0A0N4XR37"/>
<evidence type="ECO:0000313" key="2">
    <source>
        <dbReference type="Proteomes" id="UP000271162"/>
    </source>
</evidence>
<dbReference type="PANTHER" id="PTHR46513">
    <property type="entry name" value="VITELLOGENIN RECEPTOR-LIKE PROTEIN-RELATED-RELATED"/>
    <property type="match status" value="1"/>
</dbReference>
<dbReference type="SMART" id="SM00135">
    <property type="entry name" value="LY"/>
    <property type="match status" value="1"/>
</dbReference>
<dbReference type="InterPro" id="IPR011042">
    <property type="entry name" value="6-blade_b-propeller_TolB-like"/>
</dbReference>
<sequence>AEVDDNDIVAIAFDARRGLQFWIDGGSNAIFRASEPSGNQSHVGQRLDLDFASLGVTPTNLAVDYLTGNIFITAVSSDESMSTASARSKRMSEPVHNTNTGSVYVALSDGRYLKKIIGGHLQLPTAIVTLPSAGRICYADAGLHAKIECADMDGTHREVDVAL</sequence>
<evidence type="ECO:0000313" key="1">
    <source>
        <dbReference type="EMBL" id="VDL68579.1"/>
    </source>
</evidence>
<keyword evidence="2" id="KW-1185">Reference proteome</keyword>
<protein>
    <submittedName>
        <fullName evidence="3">Sortilin-related receptor (inferred by orthology to a human protein)</fullName>
    </submittedName>
</protein>
<organism evidence="3">
    <name type="scientific">Nippostrongylus brasiliensis</name>
    <name type="common">Rat hookworm</name>
    <dbReference type="NCBI Taxonomy" id="27835"/>
    <lineage>
        <taxon>Eukaryota</taxon>
        <taxon>Metazoa</taxon>
        <taxon>Ecdysozoa</taxon>
        <taxon>Nematoda</taxon>
        <taxon>Chromadorea</taxon>
        <taxon>Rhabditida</taxon>
        <taxon>Rhabditina</taxon>
        <taxon>Rhabditomorpha</taxon>
        <taxon>Strongyloidea</taxon>
        <taxon>Heligmosomidae</taxon>
        <taxon>Nippostrongylus</taxon>
    </lineage>
</organism>
<reference evidence="1 2" key="2">
    <citation type="submission" date="2018-11" db="EMBL/GenBank/DDBJ databases">
        <authorList>
            <consortium name="Pathogen Informatics"/>
        </authorList>
    </citation>
    <scope>NUCLEOTIDE SEQUENCE [LARGE SCALE GENOMIC DNA]</scope>
</reference>
<dbReference type="Gene3D" id="2.120.10.30">
    <property type="entry name" value="TolB, C-terminal domain"/>
    <property type="match status" value="1"/>
</dbReference>
<dbReference type="SUPFAM" id="SSF101898">
    <property type="entry name" value="NHL repeat"/>
    <property type="match status" value="1"/>
</dbReference>